<dbReference type="AlphaFoldDB" id="A0A1J5P7W5"/>
<evidence type="ECO:0000256" key="1">
    <source>
        <dbReference type="SAM" id="MobiDB-lite"/>
    </source>
</evidence>
<reference evidence="2" key="1">
    <citation type="submission" date="2016-10" db="EMBL/GenBank/DDBJ databases">
        <title>Sequence of Gallionella enrichment culture.</title>
        <authorList>
            <person name="Poehlein A."/>
            <person name="Muehling M."/>
            <person name="Daniel R."/>
        </authorList>
    </citation>
    <scope>NUCLEOTIDE SEQUENCE</scope>
</reference>
<proteinExistence type="predicted"/>
<comment type="caution">
    <text evidence="2">The sequence shown here is derived from an EMBL/GenBank/DDBJ whole genome shotgun (WGS) entry which is preliminary data.</text>
</comment>
<name>A0A1J5P7W5_9ZZZZ</name>
<evidence type="ECO:0000313" key="2">
    <source>
        <dbReference type="EMBL" id="OIQ67298.1"/>
    </source>
</evidence>
<gene>
    <name evidence="2" type="ORF">GALL_511250</name>
</gene>
<sequence>MRVHAIAPDRLANLELGQAVDHPRPGTQPHQQRRQRRHHGTEGLVLKDAQKPQVRVQDLQPLGQPDQHAMLLLSEAVTSACTTCSIFIKREPLTSTLATPGSQRNTPACSSAIIG</sequence>
<organism evidence="2">
    <name type="scientific">mine drainage metagenome</name>
    <dbReference type="NCBI Taxonomy" id="410659"/>
    <lineage>
        <taxon>unclassified sequences</taxon>
        <taxon>metagenomes</taxon>
        <taxon>ecological metagenomes</taxon>
    </lineage>
</organism>
<accession>A0A1J5P7W5</accession>
<protein>
    <submittedName>
        <fullName evidence="2">Uncharacterized protein</fullName>
    </submittedName>
</protein>
<feature type="region of interest" description="Disordered" evidence="1">
    <location>
        <begin position="14"/>
        <end position="52"/>
    </location>
</feature>
<dbReference type="EMBL" id="MLJW01006021">
    <property type="protein sequence ID" value="OIQ67298.1"/>
    <property type="molecule type" value="Genomic_DNA"/>
</dbReference>